<dbReference type="OrthoDB" id="190883at2"/>
<sequence>MLISLVIGICSLVILPLASQEPPTTRESLPQLKQKLRHALFTALLPEKQAQREALYSLEKQLASGGDYREAIHARDQRILLEQEIAQTQQHLLNPPVIAHAAVDLPQSIPLENSVAQLNQLTLDPANNNRLSGWTTTESSATWTLPNLPPGGYEILLRYSLNPSSTPPVIQLKETLYHLPVALESTDNQPTSKKVGTLRISNGSGPLILSPLSISADQQLHIISLTLQPSAL</sequence>
<protein>
    <submittedName>
        <fullName evidence="1">Uncharacterized protein</fullName>
    </submittedName>
</protein>
<name>A0A5R8KI37_9BACT</name>
<dbReference type="AlphaFoldDB" id="A0A5R8KI37"/>
<comment type="caution">
    <text evidence="1">The sequence shown here is derived from an EMBL/GenBank/DDBJ whole genome shotgun (WGS) entry which is preliminary data.</text>
</comment>
<keyword evidence="2" id="KW-1185">Reference proteome</keyword>
<gene>
    <name evidence="1" type="ORF">FEM03_04165</name>
</gene>
<dbReference type="EMBL" id="VAUV01000003">
    <property type="protein sequence ID" value="TLD71927.1"/>
    <property type="molecule type" value="Genomic_DNA"/>
</dbReference>
<proteinExistence type="predicted"/>
<dbReference type="Proteomes" id="UP000306196">
    <property type="component" value="Unassembled WGS sequence"/>
</dbReference>
<reference evidence="1 2" key="1">
    <citation type="submission" date="2019-05" db="EMBL/GenBank/DDBJ databases">
        <title>Verrucobacter flavum gen. nov., sp. nov. a new member of the family Verrucomicrobiaceae.</title>
        <authorList>
            <person name="Szuroczki S."/>
            <person name="Abbaszade G."/>
            <person name="Szabo A."/>
            <person name="Felfoldi T."/>
            <person name="Schumann P."/>
            <person name="Boka K."/>
            <person name="Keki Z."/>
            <person name="Toumi M."/>
            <person name="Toth E."/>
        </authorList>
    </citation>
    <scope>NUCLEOTIDE SEQUENCE [LARGE SCALE GENOMIC DNA]</scope>
    <source>
        <strain evidence="1 2">MG-N-17</strain>
    </source>
</reference>
<evidence type="ECO:0000313" key="2">
    <source>
        <dbReference type="Proteomes" id="UP000306196"/>
    </source>
</evidence>
<organism evidence="1 2">
    <name type="scientific">Phragmitibacter flavus</name>
    <dbReference type="NCBI Taxonomy" id="2576071"/>
    <lineage>
        <taxon>Bacteria</taxon>
        <taxon>Pseudomonadati</taxon>
        <taxon>Verrucomicrobiota</taxon>
        <taxon>Verrucomicrobiia</taxon>
        <taxon>Verrucomicrobiales</taxon>
        <taxon>Verrucomicrobiaceae</taxon>
        <taxon>Phragmitibacter</taxon>
    </lineage>
</organism>
<accession>A0A5R8KI37</accession>
<evidence type="ECO:0000313" key="1">
    <source>
        <dbReference type="EMBL" id="TLD71927.1"/>
    </source>
</evidence>
<dbReference type="RefSeq" id="WP_138084931.1">
    <property type="nucleotide sequence ID" value="NZ_VAUV01000003.1"/>
</dbReference>